<dbReference type="AlphaFoldDB" id="A0A848NPL5"/>
<dbReference type="Proteomes" id="UP000542405">
    <property type="component" value="Unassembled WGS sequence"/>
</dbReference>
<feature type="non-terminal residue" evidence="1">
    <location>
        <position position="1"/>
    </location>
</feature>
<accession>A0A848NPL5</accession>
<evidence type="ECO:0000313" key="1">
    <source>
        <dbReference type="EMBL" id="NMU93127.1"/>
    </source>
</evidence>
<reference evidence="1 2" key="1">
    <citation type="submission" date="2020-04" db="EMBL/GenBank/DDBJ databases">
        <title>Achromobacter ruhlandii genome sequencing and assembly.</title>
        <authorList>
            <person name="Martins R.C.R."/>
            <person name="Perdigao-Neto L.V."/>
            <person name="Levin A.S.S."/>
            <person name="Costa S.F."/>
        </authorList>
    </citation>
    <scope>NUCLEOTIDE SEQUENCE [LARGE SCALE GENOMIC DNA]</scope>
    <source>
        <strain evidence="1 2">9035ralo</strain>
    </source>
</reference>
<sequence>GSVVGGWGGVCGGGECRCGGGGRVVAAGRGGGR</sequence>
<organism evidence="1 2">
    <name type="scientific">Achromobacter ruhlandii</name>
    <dbReference type="NCBI Taxonomy" id="72557"/>
    <lineage>
        <taxon>Bacteria</taxon>
        <taxon>Pseudomonadati</taxon>
        <taxon>Pseudomonadota</taxon>
        <taxon>Betaproteobacteria</taxon>
        <taxon>Burkholderiales</taxon>
        <taxon>Alcaligenaceae</taxon>
        <taxon>Achromobacter</taxon>
    </lineage>
</organism>
<comment type="caution">
    <text evidence="1">The sequence shown here is derived from an EMBL/GenBank/DDBJ whole genome shotgun (WGS) entry which is preliminary data.</text>
</comment>
<name>A0A848NPL5_9BURK</name>
<protein>
    <submittedName>
        <fullName evidence="1">TIGR04222 domain-containing membrane protein</fullName>
    </submittedName>
</protein>
<dbReference type="EMBL" id="JABBZE010000531">
    <property type="protein sequence ID" value="NMU93127.1"/>
    <property type="molecule type" value="Genomic_DNA"/>
</dbReference>
<gene>
    <name evidence="1" type="ORF">HGQ98_26875</name>
</gene>
<proteinExistence type="predicted"/>
<evidence type="ECO:0000313" key="2">
    <source>
        <dbReference type="Proteomes" id="UP000542405"/>
    </source>
</evidence>